<accession>A0A974SNQ7</accession>
<protein>
    <submittedName>
        <fullName evidence="4">PepSY domain-containing protein</fullName>
    </submittedName>
</protein>
<organism evidence="4 5">
    <name type="scientific">Azospira restricta</name>
    <dbReference type="NCBI Taxonomy" id="404405"/>
    <lineage>
        <taxon>Bacteria</taxon>
        <taxon>Pseudomonadati</taxon>
        <taxon>Pseudomonadota</taxon>
        <taxon>Betaproteobacteria</taxon>
        <taxon>Rhodocyclales</taxon>
        <taxon>Rhodocyclaceae</taxon>
        <taxon>Azospira</taxon>
    </lineage>
</organism>
<feature type="domain" description="PepSY" evidence="3">
    <location>
        <begin position="54"/>
        <end position="105"/>
    </location>
</feature>
<dbReference type="Proteomes" id="UP000663444">
    <property type="component" value="Chromosome"/>
</dbReference>
<dbReference type="Gene3D" id="3.10.450.40">
    <property type="match status" value="1"/>
</dbReference>
<keyword evidence="5" id="KW-1185">Reference proteome</keyword>
<dbReference type="EMBL" id="CP064781">
    <property type="protein sequence ID" value="QRJ63657.1"/>
    <property type="molecule type" value="Genomic_DNA"/>
</dbReference>
<evidence type="ECO:0000259" key="3">
    <source>
        <dbReference type="Pfam" id="PF03413"/>
    </source>
</evidence>
<dbReference type="InterPro" id="IPR025711">
    <property type="entry name" value="PepSY"/>
</dbReference>
<evidence type="ECO:0000313" key="4">
    <source>
        <dbReference type="EMBL" id="QRJ63657.1"/>
    </source>
</evidence>
<dbReference type="AlphaFoldDB" id="A0A974SNQ7"/>
<evidence type="ECO:0000256" key="2">
    <source>
        <dbReference type="SAM" id="SignalP"/>
    </source>
</evidence>
<sequence>MDRRKRRPTAARLAAAALALAALAAAGNGVAGGDHDHDRARQALEAGEVLPLRTILERVERTHPGKVMEVELEREGGRWLYEIKLLQAGGTLSKLKVDARDGSVVEPRRRHREGEEKR</sequence>
<feature type="signal peptide" evidence="2">
    <location>
        <begin position="1"/>
        <end position="24"/>
    </location>
</feature>
<reference evidence="4" key="1">
    <citation type="submission" date="2020-11" db="EMBL/GenBank/DDBJ databases">
        <title>Azospira restricta DSM 18626 genome sequence.</title>
        <authorList>
            <person name="Moe W.M."/>
        </authorList>
    </citation>
    <scope>NUCLEOTIDE SEQUENCE</scope>
    <source>
        <strain evidence="4">DSM 18626</strain>
    </source>
</reference>
<evidence type="ECO:0000313" key="5">
    <source>
        <dbReference type="Proteomes" id="UP000663444"/>
    </source>
</evidence>
<keyword evidence="2" id="KW-0732">Signal</keyword>
<gene>
    <name evidence="4" type="ORF">IWH25_18270</name>
</gene>
<feature type="chain" id="PRO_5037422851" evidence="2">
    <location>
        <begin position="25"/>
        <end position="118"/>
    </location>
</feature>
<proteinExistence type="predicted"/>
<evidence type="ECO:0000256" key="1">
    <source>
        <dbReference type="SAM" id="MobiDB-lite"/>
    </source>
</evidence>
<feature type="region of interest" description="Disordered" evidence="1">
    <location>
        <begin position="99"/>
        <end position="118"/>
    </location>
</feature>
<dbReference type="Pfam" id="PF03413">
    <property type="entry name" value="PepSY"/>
    <property type="match status" value="1"/>
</dbReference>
<dbReference type="RefSeq" id="WP_203387188.1">
    <property type="nucleotide sequence ID" value="NZ_CP064781.1"/>
</dbReference>
<name>A0A974SNQ7_9RHOO</name>
<dbReference type="KEGG" id="ares:IWH25_18270"/>